<dbReference type="HOGENOM" id="CLU_2587498_0_0_6"/>
<dbReference type="Proteomes" id="UP000001700">
    <property type="component" value="Chromosome"/>
</dbReference>
<proteinExistence type="predicted"/>
<organism evidence="1 2">
    <name type="scientific">Riesia pediculicola (strain USDA)</name>
    <dbReference type="NCBI Taxonomy" id="515618"/>
    <lineage>
        <taxon>Bacteria</taxon>
        <taxon>Pseudomonadati</taxon>
        <taxon>Pseudomonadota</taxon>
        <taxon>Gammaproteobacteria</taxon>
        <taxon>Enterobacterales</taxon>
        <taxon>Enterobacteriaceae</taxon>
        <taxon>Candidatus Riesia</taxon>
    </lineage>
</organism>
<protein>
    <submittedName>
        <fullName evidence="1">Uncharacterized protein</fullName>
    </submittedName>
</protein>
<dbReference type="AlphaFoldDB" id="D4G7V4"/>
<accession>D4G7V4</accession>
<gene>
    <name evidence="1" type="ordered locus">RIEPE_0146</name>
</gene>
<name>D4G7V4_RIEPU</name>
<keyword evidence="2" id="KW-1185">Reference proteome</keyword>
<dbReference type="KEGG" id="rip:RIEPE_0146"/>
<dbReference type="EMBL" id="CP001085">
    <property type="protein sequence ID" value="ADD79427.1"/>
    <property type="molecule type" value="Genomic_DNA"/>
</dbReference>
<reference evidence="1" key="1">
    <citation type="submission" date="2008-05" db="EMBL/GenBank/DDBJ databases">
        <title>Genome sequence of Riesia pediculicola USDA.</title>
        <authorList>
            <person name="Kirkness E.F."/>
        </authorList>
    </citation>
    <scope>NUCLEOTIDE SEQUENCE [LARGE SCALE GENOMIC DNA]</scope>
    <source>
        <strain evidence="1">USDA</strain>
    </source>
</reference>
<evidence type="ECO:0000313" key="1">
    <source>
        <dbReference type="EMBL" id="ADD79427.1"/>
    </source>
</evidence>
<sequence length="80" mass="10119">MKCIEIFKSDKIKRSEDNFERGRFFSKMFFKKNREYFCRLNFLKNKIIKTSLKRISSKDLYNYLYCNRIYRNERNFLKNF</sequence>
<evidence type="ECO:0000313" key="2">
    <source>
        <dbReference type="Proteomes" id="UP000001700"/>
    </source>
</evidence>